<dbReference type="AlphaFoldDB" id="A0A2K9EW86"/>
<evidence type="ECO:0000313" key="2">
    <source>
        <dbReference type="EMBL" id="AUH33544.1"/>
    </source>
</evidence>
<name>A0A2K9EW86_9RHOB</name>
<reference evidence="2 3" key="1">
    <citation type="submission" date="2017-12" db="EMBL/GenBank/DDBJ databases">
        <authorList>
            <person name="Hurst M.R.H."/>
        </authorList>
    </citation>
    <scope>NUCLEOTIDE SEQUENCE [LARGE SCALE GENOMIC DNA]</scope>
    <source>
        <strain evidence="2 3">BM15</strain>
    </source>
</reference>
<proteinExistence type="predicted"/>
<evidence type="ECO:0000313" key="3">
    <source>
        <dbReference type="Proteomes" id="UP000233742"/>
    </source>
</evidence>
<dbReference type="RefSeq" id="WP_101460213.1">
    <property type="nucleotide sequence ID" value="NZ_CP025408.1"/>
</dbReference>
<dbReference type="OrthoDB" id="7859688at2"/>
<keyword evidence="3" id="KW-1185">Reference proteome</keyword>
<protein>
    <submittedName>
        <fullName evidence="2">Uncharacterized protein</fullName>
    </submittedName>
</protein>
<organism evidence="2 3">
    <name type="scientific">Paracoccus tegillarcae</name>
    <dbReference type="NCBI Taxonomy" id="1529068"/>
    <lineage>
        <taxon>Bacteria</taxon>
        <taxon>Pseudomonadati</taxon>
        <taxon>Pseudomonadota</taxon>
        <taxon>Alphaproteobacteria</taxon>
        <taxon>Rhodobacterales</taxon>
        <taxon>Paracoccaceae</taxon>
        <taxon>Paracoccus</taxon>
    </lineage>
</organism>
<accession>A0A2K9EW86</accession>
<sequence length="118" mass="12102">MSVKLATAALLTALAPAAVMAETATLTVPLAGATIQNEEADMSVYFVDGEDGAVTVYAAYVTDDAPYAPNRLTMSLQNGDDVTFSLPGLPETNYSFARTGGIVTVTGEPVEPAIAANS</sequence>
<dbReference type="Proteomes" id="UP000233742">
    <property type="component" value="Chromosome"/>
</dbReference>
<evidence type="ECO:0000256" key="1">
    <source>
        <dbReference type="SAM" id="SignalP"/>
    </source>
</evidence>
<gene>
    <name evidence="2" type="ORF">CUV01_09230</name>
</gene>
<dbReference type="KEGG" id="paro:CUV01_09230"/>
<keyword evidence="1" id="KW-0732">Signal</keyword>
<feature type="chain" id="PRO_5014836901" evidence="1">
    <location>
        <begin position="22"/>
        <end position="118"/>
    </location>
</feature>
<feature type="signal peptide" evidence="1">
    <location>
        <begin position="1"/>
        <end position="21"/>
    </location>
</feature>
<dbReference type="EMBL" id="CP025408">
    <property type="protein sequence ID" value="AUH33544.1"/>
    <property type="molecule type" value="Genomic_DNA"/>
</dbReference>